<reference evidence="2" key="1">
    <citation type="journal article" date="2019" name="Int. J. Syst. Evol. Microbiol.">
        <title>The Global Catalogue of Microorganisms (GCM) 10K type strain sequencing project: providing services to taxonomists for standard genome sequencing and annotation.</title>
        <authorList>
            <consortium name="The Broad Institute Genomics Platform"/>
            <consortium name="The Broad Institute Genome Sequencing Center for Infectious Disease"/>
            <person name="Wu L."/>
            <person name="Ma J."/>
        </authorList>
    </citation>
    <scope>NUCLEOTIDE SEQUENCE [LARGE SCALE GENOMIC DNA]</scope>
    <source>
        <strain evidence="2">KCTC 13193</strain>
    </source>
</reference>
<dbReference type="Proteomes" id="UP001595387">
    <property type="component" value="Unassembled WGS sequence"/>
</dbReference>
<keyword evidence="2" id="KW-1185">Reference proteome</keyword>
<comment type="caution">
    <text evidence="1">The sequence shown here is derived from an EMBL/GenBank/DDBJ whole genome shotgun (WGS) entry which is preliminary data.</text>
</comment>
<organism evidence="1 2">
    <name type="scientific">Virgibacillus sediminis</name>
    <dbReference type="NCBI Taxonomy" id="202260"/>
    <lineage>
        <taxon>Bacteria</taxon>
        <taxon>Bacillati</taxon>
        <taxon>Bacillota</taxon>
        <taxon>Bacilli</taxon>
        <taxon>Bacillales</taxon>
        <taxon>Bacillaceae</taxon>
        <taxon>Virgibacillus</taxon>
    </lineage>
</organism>
<dbReference type="EMBL" id="JBHRRZ010000035">
    <property type="protein sequence ID" value="MFC2949370.1"/>
    <property type="molecule type" value="Genomic_DNA"/>
</dbReference>
<protein>
    <submittedName>
        <fullName evidence="1">Uncharacterized protein</fullName>
    </submittedName>
</protein>
<accession>A0ABV7A9E8</accession>
<sequence length="60" mass="7230">MKKWEWMAYHPDSSIPVYVETVDSDQEQAREKACFELEEREFHGWNMIKLSKVVELENVL</sequence>
<proteinExistence type="predicted"/>
<evidence type="ECO:0000313" key="1">
    <source>
        <dbReference type="EMBL" id="MFC2949370.1"/>
    </source>
</evidence>
<dbReference type="RefSeq" id="WP_390307343.1">
    <property type="nucleotide sequence ID" value="NZ_JBHRRZ010000035.1"/>
</dbReference>
<gene>
    <name evidence="1" type="ORF">ACFODW_13695</name>
</gene>
<evidence type="ECO:0000313" key="2">
    <source>
        <dbReference type="Proteomes" id="UP001595387"/>
    </source>
</evidence>
<name>A0ABV7A9E8_9BACI</name>